<organism evidence="1 2">
    <name type="scientific">Metabacillus rhizolycopersici</name>
    <dbReference type="NCBI Taxonomy" id="2875709"/>
    <lineage>
        <taxon>Bacteria</taxon>
        <taxon>Bacillati</taxon>
        <taxon>Bacillota</taxon>
        <taxon>Bacilli</taxon>
        <taxon>Bacillales</taxon>
        <taxon>Bacillaceae</taxon>
        <taxon>Metabacillus</taxon>
    </lineage>
</organism>
<evidence type="ECO:0000313" key="2">
    <source>
        <dbReference type="Proteomes" id="UP001165287"/>
    </source>
</evidence>
<dbReference type="InterPro" id="IPR036291">
    <property type="entry name" value="NAD(P)-bd_dom_sf"/>
</dbReference>
<dbReference type="SUPFAM" id="SSF51735">
    <property type="entry name" value="NAD(P)-binding Rossmann-fold domains"/>
    <property type="match status" value="1"/>
</dbReference>
<evidence type="ECO:0000313" key="1">
    <source>
        <dbReference type="EMBL" id="MBZ5751939.1"/>
    </source>
</evidence>
<protein>
    <recommendedName>
        <fullName evidence="3">NAD(P)-dependent oxidoreductase</fullName>
    </recommendedName>
</protein>
<keyword evidence="2" id="KW-1185">Reference proteome</keyword>
<dbReference type="EMBL" id="JAIQUM010000042">
    <property type="protein sequence ID" value="MBZ5751939.1"/>
    <property type="molecule type" value="Genomic_DNA"/>
</dbReference>
<accession>A0ABS7UUP3</accession>
<dbReference type="RefSeq" id="WP_224140268.1">
    <property type="nucleotide sequence ID" value="NZ_JAIQUM010000042.1"/>
</dbReference>
<dbReference type="Proteomes" id="UP001165287">
    <property type="component" value="Unassembled WGS sequence"/>
</dbReference>
<sequence length="266" mass="30649">MLKRVIVFGAHSYFGFGLCERLISESVEVNGILLKPRNPINKLMLDERLLSVGRNALLQTMNGYERTGNDDMTDMIIHCCDDGVEASLLEQDRQNLIKSVELANEINVPYYFITSRNNAEERLRKEHSKFCEDYLRDNLESCTTLQLPLLFGPFQPPTESIPQFLTSYIRCHKDVLVVDEPLLFIEDAVNAVYDLLEHLEVGNTYSFLPDLEKEDEYPMSLGVQMKTDDSQKDRNEKYVIKVPTSLEKGLKEQVAFIEKYKEILNP</sequence>
<proteinExistence type="predicted"/>
<name>A0ABS7UUP3_9BACI</name>
<comment type="caution">
    <text evidence="1">The sequence shown here is derived from an EMBL/GenBank/DDBJ whole genome shotgun (WGS) entry which is preliminary data.</text>
</comment>
<gene>
    <name evidence="1" type="ORF">K9V48_17210</name>
</gene>
<reference evidence="1" key="1">
    <citation type="submission" date="2024-05" db="EMBL/GenBank/DDBJ databases">
        <title>Metabacillus sp. nov., isolated from the rhizosphere soil of tomato plants.</title>
        <authorList>
            <person name="Ma R."/>
        </authorList>
    </citation>
    <scope>NUCLEOTIDE SEQUENCE</scope>
    <source>
        <strain evidence="1">DBTR6</strain>
    </source>
</reference>
<evidence type="ECO:0008006" key="3">
    <source>
        <dbReference type="Google" id="ProtNLM"/>
    </source>
</evidence>